<dbReference type="Pfam" id="PF07811">
    <property type="entry name" value="TadE"/>
    <property type="match status" value="1"/>
</dbReference>
<feature type="domain" description="TadE-like" evidence="2">
    <location>
        <begin position="32"/>
        <end position="66"/>
    </location>
</feature>
<evidence type="ECO:0000313" key="4">
    <source>
        <dbReference type="Proteomes" id="UP000035444"/>
    </source>
</evidence>
<comment type="caution">
    <text evidence="3">The sequence shown here is derived from an EMBL/GenBank/DDBJ whole genome shotgun (WGS) entry which is preliminary data.</text>
</comment>
<organism evidence="3 4">
    <name type="scientific">Kiloniella spongiae</name>
    <dbReference type="NCBI Taxonomy" id="1489064"/>
    <lineage>
        <taxon>Bacteria</taxon>
        <taxon>Pseudomonadati</taxon>
        <taxon>Pseudomonadota</taxon>
        <taxon>Alphaproteobacteria</taxon>
        <taxon>Rhodospirillales</taxon>
        <taxon>Kiloniellaceae</taxon>
        <taxon>Kiloniella</taxon>
    </lineage>
</organism>
<protein>
    <recommendedName>
        <fullName evidence="2">TadE-like domain-containing protein</fullName>
    </recommendedName>
</protein>
<evidence type="ECO:0000259" key="2">
    <source>
        <dbReference type="Pfam" id="PF07811"/>
    </source>
</evidence>
<accession>A0A0H2MN07</accession>
<name>A0A0H2MN07_9PROT</name>
<evidence type="ECO:0000313" key="3">
    <source>
        <dbReference type="EMBL" id="KLN62167.1"/>
    </source>
</evidence>
<dbReference type="STRING" id="1489064.WH96_01125"/>
<dbReference type="EMBL" id="LAQL01000002">
    <property type="protein sequence ID" value="KLN62167.1"/>
    <property type="molecule type" value="Genomic_DNA"/>
</dbReference>
<reference evidence="3 4" key="1">
    <citation type="submission" date="2015-03" db="EMBL/GenBank/DDBJ databases">
        <title>Genome Sequence of Kiloniella spongiae MEBiC09566, isolated from a marine sponge.</title>
        <authorList>
            <person name="Shao Z."/>
            <person name="Wang L."/>
            <person name="Li X."/>
        </authorList>
    </citation>
    <scope>NUCLEOTIDE SEQUENCE [LARGE SCALE GENOMIC DNA]</scope>
    <source>
        <strain evidence="3 4">MEBiC09566</strain>
    </source>
</reference>
<keyword evidence="4" id="KW-1185">Reference proteome</keyword>
<keyword evidence="1" id="KW-1133">Transmembrane helix</keyword>
<dbReference type="AlphaFoldDB" id="A0A0H2MN07"/>
<feature type="transmembrane region" description="Helical" evidence="1">
    <location>
        <begin position="33"/>
        <end position="53"/>
    </location>
</feature>
<gene>
    <name evidence="3" type="ORF">WH96_01125</name>
</gene>
<sequence length="211" mass="23152">MLKNIFSIQRFIFLYVSRCGLFLRRLLKCDGGVALVELALILPILLIILSGAIEMSRYIWIQHKILRLTAEISDLVTQSRNMSATEMNVLFNAADYIIHPFDLRANGIIIVSSVSGTGEDPPQVNWKQCGAGNLAVAGTVGLAGTTATIPNALDVDPLDNIIIAEVYYDYKPLIFDNIVEDTQISRAAIYSPRISALISIQRDPGQTDGCP</sequence>
<dbReference type="InterPro" id="IPR012495">
    <property type="entry name" value="TadE-like_dom"/>
</dbReference>
<keyword evidence="1" id="KW-0812">Transmembrane</keyword>
<evidence type="ECO:0000256" key="1">
    <source>
        <dbReference type="SAM" id="Phobius"/>
    </source>
</evidence>
<dbReference type="OrthoDB" id="7355117at2"/>
<dbReference type="Proteomes" id="UP000035444">
    <property type="component" value="Unassembled WGS sequence"/>
</dbReference>
<keyword evidence="1" id="KW-0472">Membrane</keyword>
<proteinExistence type="predicted"/>